<dbReference type="PANTHER" id="PTHR43673">
    <property type="entry name" value="NAD(P)H NITROREDUCTASE YDGI-RELATED"/>
    <property type="match status" value="1"/>
</dbReference>
<protein>
    <submittedName>
        <fullName evidence="8">NAD(P)H-dependent oxidoreductase</fullName>
    </submittedName>
</protein>
<dbReference type="RefSeq" id="WP_376891812.1">
    <property type="nucleotide sequence ID" value="NZ_JBHULS010000001.1"/>
</dbReference>
<evidence type="ECO:0000256" key="2">
    <source>
        <dbReference type="ARBA" id="ARBA00007118"/>
    </source>
</evidence>
<organism evidence="8 9">
    <name type="scientific">Bizionia sediminis</name>
    <dbReference type="NCBI Taxonomy" id="1737064"/>
    <lineage>
        <taxon>Bacteria</taxon>
        <taxon>Pseudomonadati</taxon>
        <taxon>Bacteroidota</taxon>
        <taxon>Flavobacteriia</taxon>
        <taxon>Flavobacteriales</taxon>
        <taxon>Flavobacteriaceae</taxon>
        <taxon>Bizionia</taxon>
    </lineage>
</organism>
<evidence type="ECO:0000313" key="9">
    <source>
        <dbReference type="Proteomes" id="UP001597472"/>
    </source>
</evidence>
<evidence type="ECO:0000256" key="5">
    <source>
        <dbReference type="ARBA" id="ARBA00022857"/>
    </source>
</evidence>
<evidence type="ECO:0000256" key="1">
    <source>
        <dbReference type="ARBA" id="ARBA00001917"/>
    </source>
</evidence>
<dbReference type="Gene3D" id="3.40.109.10">
    <property type="entry name" value="NADH Oxidase"/>
    <property type="match status" value="1"/>
</dbReference>
<comment type="cofactor">
    <cofactor evidence="1">
        <name>FMN</name>
        <dbReference type="ChEBI" id="CHEBI:58210"/>
    </cofactor>
</comment>
<dbReference type="InterPro" id="IPR000415">
    <property type="entry name" value="Nitroreductase-like"/>
</dbReference>
<comment type="similarity">
    <text evidence="2">Belongs to the nitroreductase family.</text>
</comment>
<dbReference type="Proteomes" id="UP001597472">
    <property type="component" value="Unassembled WGS sequence"/>
</dbReference>
<dbReference type="InterPro" id="IPR029479">
    <property type="entry name" value="Nitroreductase"/>
</dbReference>
<keyword evidence="9" id="KW-1185">Reference proteome</keyword>
<dbReference type="CDD" id="cd02149">
    <property type="entry name" value="NfsB-like"/>
    <property type="match status" value="1"/>
</dbReference>
<evidence type="ECO:0000256" key="6">
    <source>
        <dbReference type="ARBA" id="ARBA00023002"/>
    </source>
</evidence>
<accession>A0ABW5KRC5</accession>
<evidence type="ECO:0000256" key="4">
    <source>
        <dbReference type="ARBA" id="ARBA00022643"/>
    </source>
</evidence>
<gene>
    <name evidence="8" type="ORF">ACFSQP_03510</name>
</gene>
<keyword evidence="5" id="KW-0521">NADP</keyword>
<evidence type="ECO:0000259" key="7">
    <source>
        <dbReference type="Pfam" id="PF00881"/>
    </source>
</evidence>
<keyword evidence="6" id="KW-0560">Oxidoreductase</keyword>
<feature type="domain" description="Nitroreductase" evidence="7">
    <location>
        <begin position="8"/>
        <end position="185"/>
    </location>
</feature>
<name>A0ABW5KRC5_9FLAO</name>
<dbReference type="SUPFAM" id="SSF55469">
    <property type="entry name" value="FMN-dependent nitroreductase-like"/>
    <property type="match status" value="1"/>
</dbReference>
<proteinExistence type="inferred from homology"/>
<reference evidence="9" key="1">
    <citation type="journal article" date="2019" name="Int. J. Syst. Evol. Microbiol.">
        <title>The Global Catalogue of Microorganisms (GCM) 10K type strain sequencing project: providing services to taxonomists for standard genome sequencing and annotation.</title>
        <authorList>
            <consortium name="The Broad Institute Genomics Platform"/>
            <consortium name="The Broad Institute Genome Sequencing Center for Infectious Disease"/>
            <person name="Wu L."/>
            <person name="Ma J."/>
        </authorList>
    </citation>
    <scope>NUCLEOTIDE SEQUENCE [LARGE SCALE GENOMIC DNA]</scope>
    <source>
        <strain evidence="9">KCTC 42587</strain>
    </source>
</reference>
<dbReference type="Pfam" id="PF00881">
    <property type="entry name" value="Nitroreductase"/>
    <property type="match status" value="1"/>
</dbReference>
<sequence length="209" mass="23323">MSIIGPLQWRYATKAFDTSKKVSAEKLDIIKQAFNLTATSYGLQPIKLVIVSSKALKQQLVPIGMNQKQIGQASHILVLCIQTNIDKAFVANYFQRVHHIRQTPKTILQPFQDFLIADFESKNQEAVEAWAVKQAYLAMGNLLTVCAVEGIDACPMEGFKPEEADALLDLQSQGLKSVLLLPIGYRADNDMFADFKKVRKPIAESIIEL</sequence>
<keyword evidence="3" id="KW-0285">Flavoprotein</keyword>
<dbReference type="EMBL" id="JBHULS010000001">
    <property type="protein sequence ID" value="MFD2550878.1"/>
    <property type="molecule type" value="Genomic_DNA"/>
</dbReference>
<evidence type="ECO:0000256" key="3">
    <source>
        <dbReference type="ARBA" id="ARBA00022630"/>
    </source>
</evidence>
<comment type="caution">
    <text evidence="8">The sequence shown here is derived from an EMBL/GenBank/DDBJ whole genome shotgun (WGS) entry which is preliminary data.</text>
</comment>
<dbReference type="InterPro" id="IPR033878">
    <property type="entry name" value="NfsB-like"/>
</dbReference>
<evidence type="ECO:0000313" key="8">
    <source>
        <dbReference type="EMBL" id="MFD2550878.1"/>
    </source>
</evidence>
<keyword evidence="4" id="KW-0288">FMN</keyword>
<dbReference type="PANTHER" id="PTHR43673:SF2">
    <property type="entry name" value="NITROREDUCTASE"/>
    <property type="match status" value="1"/>
</dbReference>